<feature type="domain" description="DUF3320" evidence="1">
    <location>
        <begin position="1750"/>
        <end position="1797"/>
    </location>
</feature>
<evidence type="ECO:0000313" key="5">
    <source>
        <dbReference type="EMBL" id="CBL17186.1"/>
    </source>
</evidence>
<dbReference type="FunFam" id="3.40.50.300:FF:002063">
    <property type="entry name" value="DNA helicase related protein"/>
    <property type="match status" value="1"/>
</dbReference>
<dbReference type="Gene3D" id="3.10.620.30">
    <property type="match status" value="1"/>
</dbReference>
<dbReference type="BioCyc" id="RCHA213810:RUM_RS04920-MONOMER"/>
<dbReference type="HOGENOM" id="CLU_000788_0_1_9"/>
<dbReference type="GeneID" id="83155778"/>
<feature type="domain" description="DNA2/NAM7 helicase helicase" evidence="2">
    <location>
        <begin position="666"/>
        <end position="740"/>
    </location>
</feature>
<evidence type="ECO:0000259" key="2">
    <source>
        <dbReference type="Pfam" id="PF13086"/>
    </source>
</evidence>
<accession>D4LC41</accession>
<dbReference type="Pfam" id="PF13087">
    <property type="entry name" value="AAA_12"/>
    <property type="match status" value="1"/>
</dbReference>
<feature type="domain" description="Restriction endonuclease type II-like" evidence="4">
    <location>
        <begin position="1601"/>
        <end position="1698"/>
    </location>
</feature>
<evidence type="ECO:0000259" key="4">
    <source>
        <dbReference type="Pfam" id="PF18741"/>
    </source>
</evidence>
<dbReference type="InterPro" id="IPR041679">
    <property type="entry name" value="DNA2/NAM7-like_C"/>
</dbReference>
<dbReference type="InterPro" id="IPR047187">
    <property type="entry name" value="SF1_C_Upf1"/>
</dbReference>
<dbReference type="GO" id="GO:0004386">
    <property type="term" value="F:helicase activity"/>
    <property type="evidence" value="ECO:0007669"/>
    <property type="project" value="InterPro"/>
</dbReference>
<dbReference type="SUPFAM" id="SSF52540">
    <property type="entry name" value="P-loop containing nucleoside triphosphate hydrolases"/>
    <property type="match status" value="1"/>
</dbReference>
<dbReference type="Pfam" id="PF13195">
    <property type="entry name" value="DUF4011"/>
    <property type="match status" value="1"/>
</dbReference>
<dbReference type="InterPro" id="IPR049468">
    <property type="entry name" value="Restrct_endonuc-II-like_dom"/>
</dbReference>
<dbReference type="Gene3D" id="3.40.50.300">
    <property type="entry name" value="P-loop containing nucleotide triphosphate hydrolases"/>
    <property type="match status" value="3"/>
</dbReference>
<dbReference type="Pfam" id="PF13086">
    <property type="entry name" value="AAA_11"/>
    <property type="match status" value="2"/>
</dbReference>
<dbReference type="Pfam" id="PF11784">
    <property type="entry name" value="DUF3320"/>
    <property type="match status" value="1"/>
</dbReference>
<dbReference type="PANTHER" id="PTHR10887:SF530">
    <property type="entry name" value="SUPERFAMILY I DNA HELICASES"/>
    <property type="match status" value="1"/>
</dbReference>
<dbReference type="InterPro" id="IPR025103">
    <property type="entry name" value="DUF4011"/>
</dbReference>
<evidence type="ECO:0000259" key="1">
    <source>
        <dbReference type="Pfam" id="PF11784"/>
    </source>
</evidence>
<dbReference type="KEGG" id="rch:RUM_10240"/>
<dbReference type="InterPro" id="IPR041677">
    <property type="entry name" value="DNA2/NAM7_AAA_11"/>
</dbReference>
<evidence type="ECO:0000313" key="6">
    <source>
        <dbReference type="Proteomes" id="UP000007054"/>
    </source>
</evidence>
<name>D4LC41_RUMC1</name>
<dbReference type="EMBL" id="FP929052">
    <property type="protein sequence ID" value="CBL17186.1"/>
    <property type="molecule type" value="Genomic_DNA"/>
</dbReference>
<dbReference type="Proteomes" id="UP000007054">
    <property type="component" value="Chromosome"/>
</dbReference>
<reference evidence="5" key="1">
    <citation type="submission" date="2010-03" db="EMBL/GenBank/DDBJ databases">
        <title>The genome sequence of Ruminococcus sp. 18P13.</title>
        <authorList>
            <consortium name="metaHIT consortium -- http://www.metahit.eu/"/>
            <person name="Pajon A."/>
            <person name="Turner K."/>
            <person name="Parkhill J."/>
            <person name="Bernalier A."/>
        </authorList>
    </citation>
    <scope>NUCLEOTIDE SEQUENCE [LARGE SCALE GENOMIC DNA]</scope>
    <source>
        <strain evidence="5">Type strain: 18P13</strain>
    </source>
</reference>
<feature type="domain" description="DNA2/NAM7 helicase-like C-terminal" evidence="3">
    <location>
        <begin position="1370"/>
        <end position="1552"/>
    </location>
</feature>
<dbReference type="RefSeq" id="WP_015558093.1">
    <property type="nucleotide sequence ID" value="NC_021039.1"/>
</dbReference>
<organism evidence="5 6">
    <name type="scientific">Ruminococcus champanellensis (strain DSM 18848 / JCM 17042 / KCTC 15320 / 18P13)</name>
    <dbReference type="NCBI Taxonomy" id="213810"/>
    <lineage>
        <taxon>Bacteria</taxon>
        <taxon>Bacillati</taxon>
        <taxon>Bacillota</taxon>
        <taxon>Clostridia</taxon>
        <taxon>Eubacteriales</taxon>
        <taxon>Oscillospiraceae</taxon>
        <taxon>Ruminococcus</taxon>
    </lineage>
</organism>
<dbReference type="InterPro" id="IPR021754">
    <property type="entry name" value="DUF3320"/>
</dbReference>
<proteinExistence type="predicted"/>
<dbReference type="PANTHER" id="PTHR10887">
    <property type="entry name" value="DNA2/NAM7 HELICASE FAMILY"/>
    <property type="match status" value="1"/>
</dbReference>
<protein>
    <submittedName>
        <fullName evidence="5">Uncharacterized protein</fullName>
    </submittedName>
</protein>
<reference evidence="5" key="2">
    <citation type="submission" date="2010-03" db="EMBL/GenBank/DDBJ databases">
        <authorList>
            <person name="Pajon A."/>
        </authorList>
    </citation>
    <scope>NUCLEOTIDE SEQUENCE</scope>
    <source>
        <strain evidence="5">Type strain: 18P13</strain>
    </source>
</reference>
<sequence>MDANISINGQVAGTINFAMQQNYIPVIRRLVFTNQGQEELDGLRVRISFEPEFAHVFEAQLPKLSPGTPVELSPVRLVMHGDYLFSLTERMEGNIRIRVMQGETCLHEECISIALLAYDQWPGLLQVPEIIAAFVTPNHPRVGELTAKAGKWLQKWLGEPSFTGYQSRNPNIVKTQAAAIYAALQAENIAYHMPPASYETMGQRVRLPHAVLEQKCGTCLDLAVLYAACLEAVGLNGLLVFVKGHAFAGVWLEEETFAECVEDDISALTKRMASGIDQLYLVECTDWIAGRSVDFDHAGKHAAEHLEDPVAFQCAIDMSRCRGSGIRPIPTRISQDGTFASVDYGTRTESDITAAPKQIDLALHNAASQEQTVTRKTIWERKLLDLSLRNSLLNFRPTASSIQLMTADLSKLEDEVSRGEDFKIMPAPNDFTLTLSDSRIFEIENERDLITTIAESEFKNKRLRTFMDTADLERILKKLHRQSKVSLEENGANTLYLALGFLRWFETDQSERPRYAPLVLVPVDLVRKIQDRSYSIRIRDEETQMNVTLLEMLRQDFGIRINGLNPLPEDESGVNLPLVYQTVRQGVMSKKHWDIEEVAFLGQFSFSQFIMWNDIRSRSADLEQSKVVSSLVSGSLVWEPEQLSMTPAQLDAQVSPCDMAVPTSADSSQLAAIYDASRGQSFVLHGPPGTGKSQTITNMIANALYNGRSVLFVAEKMAALSVVQKRLAAIGLDPFCLELHSNKAQKKAVLNQLAHTLEVGRIKAPEDYDREAARLHNLRQELNGVMEELYRKRPVGMSVYDALLMQEDCSVELPMDPDFVEAADPEQYTAWTDAVRKTAVAGQALGGYRNSPLQHCRMREYTPELRQQFLENAGTLAAQARESGRIYTALGEGLPLDAAGSRYMLQLLKTVLERSRGLETLVFDAELEQTRGQTEALLENGVAYTALSREIAAEYEPSVQSFDSDAAMLRWNQTQQKWFLPRLIGSNKQVKTLAAYAKQPDQITKETIVEQYRRLSECRQRREQLSAAPAALTSRFGSLWLGEQTDFAALQQAWTDSMALRECLAQAGAYREPACRLTEQMFRDAQFRSRIAAQLPAAENARREMEETLSRMPVDRAVLDAAENWFVTLEQQAIGWVGDIDNLKSRVLLENSLDALEQMGLQQTVDAYTAGQVTEEQLLSGFRQGVCRAVISAAFRSAPALSGFQGEQFEDTVNRYRETAERFQELTVQELAARLSAKIPATSAGAGSSELSLLQKAIRSGGRMMPIRKLFDSIPNLLRRICPCMLMSPISVAQYIDPAFPKFDLVIFDEASQMPTCEAVGAIARGENVVVVGDPRQLPPTSFFASNQVDEEHFEQEDLESVLDDCLALAMPQRHLLWHYRSRHESLIAFSNARFYENKLFTFPSPDDLVSRVQWHHVEGFYDKGGTKQNRAEAEAIVAEILRRLSDEQLRRESIGVVTFSVVQQVLIDDLLAEAFRKQPQLETYAEQMYEPILVKNLENVQGDERDVILFSIGYGPDKDGKVSMNFGPVNRDGGWRRLNVAVSRARRQMQVYSVIAPEQIDLSRTRSDGVAALRGFLEFAARGTRALPVHAEHVEPDNPFARQIAVALEGRGFQTRCGIGCSAYKVDVGVIDPDRPDGYLLGILCENEQIFTATTARDRNLLQPSVLRGLGWQLYRVHILDWYENRQRTLEQLLHAIEDAKTQAKQEPVQAAPAPEHIPSFEREQTLTAVDRCIPYSSYVPELLGTPEQFYLPESKRAIMQVIRKTVETEAPVSRRAVLRHVLNAFGISRSGSRVEAVFDQAVQDCGISGTDTGDACWFWSREQNPEAYRICRIPKEGTGKRPMEEICPQELCAGMLLILEDQVSMLRSDLLRETAKLFGYTRTGGVIEHAVSDAMDYALTRQLLDCQEDRFTIHNA</sequence>
<keyword evidence="6" id="KW-1185">Reference proteome</keyword>
<dbReference type="STRING" id="213810.RUM_10240"/>
<evidence type="ECO:0000259" key="3">
    <source>
        <dbReference type="Pfam" id="PF13087"/>
    </source>
</evidence>
<gene>
    <name evidence="5" type="ordered locus">RUM_10240</name>
</gene>
<dbReference type="InterPro" id="IPR027417">
    <property type="entry name" value="P-loop_NTPase"/>
</dbReference>
<dbReference type="Pfam" id="PF18741">
    <property type="entry name" value="MTES_1575"/>
    <property type="match status" value="1"/>
</dbReference>
<dbReference type="PATRIC" id="fig|213810.4.peg.927"/>
<dbReference type="CDD" id="cd18808">
    <property type="entry name" value="SF1_C_Upf1"/>
    <property type="match status" value="1"/>
</dbReference>
<dbReference type="InterPro" id="IPR045055">
    <property type="entry name" value="DNA2/NAM7-like"/>
</dbReference>
<feature type="domain" description="DNA2/NAM7 helicase helicase" evidence="2">
    <location>
        <begin position="1300"/>
        <end position="1342"/>
    </location>
</feature>